<evidence type="ECO:0000259" key="8">
    <source>
        <dbReference type="Pfam" id="PF01478"/>
    </source>
</evidence>
<dbReference type="AlphaFoldDB" id="A0A1G2R2Z5"/>
<dbReference type="GO" id="GO:0004190">
    <property type="term" value="F:aspartic-type endopeptidase activity"/>
    <property type="evidence" value="ECO:0007669"/>
    <property type="project" value="InterPro"/>
</dbReference>
<proteinExistence type="inferred from homology"/>
<feature type="transmembrane region" description="Helical" evidence="7">
    <location>
        <begin position="178"/>
        <end position="203"/>
    </location>
</feature>
<comment type="caution">
    <text evidence="10">The sequence shown here is derived from an EMBL/GenBank/DDBJ whole genome shotgun (WGS) entry which is preliminary data.</text>
</comment>
<feature type="transmembrane region" description="Helical" evidence="7">
    <location>
        <begin position="84"/>
        <end position="103"/>
    </location>
</feature>
<accession>A0A1G2R2Z5</accession>
<dbReference type="STRING" id="1802451.A3C82_00690"/>
<dbReference type="Gene3D" id="1.20.120.1220">
    <property type="match status" value="1"/>
</dbReference>
<evidence type="ECO:0000256" key="4">
    <source>
        <dbReference type="ARBA" id="ARBA00022692"/>
    </source>
</evidence>
<dbReference type="Pfam" id="PF01478">
    <property type="entry name" value="Peptidase_A24"/>
    <property type="match status" value="1"/>
</dbReference>
<evidence type="ECO:0008006" key="12">
    <source>
        <dbReference type="Google" id="ProtNLM"/>
    </source>
</evidence>
<comment type="similarity">
    <text evidence="2">Belongs to the peptidase A24 family.</text>
</comment>
<feature type="domain" description="Prepilin type IV endopeptidase peptidase" evidence="8">
    <location>
        <begin position="122"/>
        <end position="244"/>
    </location>
</feature>
<dbReference type="GO" id="GO:0006465">
    <property type="term" value="P:signal peptide processing"/>
    <property type="evidence" value="ECO:0007669"/>
    <property type="project" value="TreeGrafter"/>
</dbReference>
<dbReference type="InterPro" id="IPR010627">
    <property type="entry name" value="Prepilin_pept_A24_N"/>
</dbReference>
<evidence type="ECO:0000256" key="1">
    <source>
        <dbReference type="ARBA" id="ARBA00004651"/>
    </source>
</evidence>
<organism evidence="10 11">
    <name type="scientific">Candidatus Wildermuthbacteria bacterium RIFCSPHIGHO2_02_FULL_47_12</name>
    <dbReference type="NCBI Taxonomy" id="1802451"/>
    <lineage>
        <taxon>Bacteria</taxon>
        <taxon>Candidatus Wildermuthiibacteriota</taxon>
    </lineage>
</organism>
<dbReference type="InterPro" id="IPR050882">
    <property type="entry name" value="Prepilin_peptidase/N-MTase"/>
</dbReference>
<evidence type="ECO:0000256" key="7">
    <source>
        <dbReference type="SAM" id="Phobius"/>
    </source>
</evidence>
<evidence type="ECO:0000256" key="6">
    <source>
        <dbReference type="ARBA" id="ARBA00023136"/>
    </source>
</evidence>
<feature type="transmembrane region" description="Helical" evidence="7">
    <location>
        <begin position="115"/>
        <end position="133"/>
    </location>
</feature>
<keyword evidence="3" id="KW-1003">Cell membrane</keyword>
<dbReference type="EMBL" id="MHTW01000025">
    <property type="protein sequence ID" value="OHA66769.1"/>
    <property type="molecule type" value="Genomic_DNA"/>
</dbReference>
<keyword evidence="4 7" id="KW-0812">Transmembrane</keyword>
<feature type="transmembrane region" description="Helical" evidence="7">
    <location>
        <begin position="6"/>
        <end position="24"/>
    </location>
</feature>
<feature type="domain" description="Prepilin peptidase A24 N-terminal" evidence="9">
    <location>
        <begin position="8"/>
        <end position="99"/>
    </location>
</feature>
<name>A0A1G2R2Z5_9BACT</name>
<evidence type="ECO:0000256" key="5">
    <source>
        <dbReference type="ARBA" id="ARBA00022989"/>
    </source>
</evidence>
<dbReference type="GO" id="GO:0005886">
    <property type="term" value="C:plasma membrane"/>
    <property type="evidence" value="ECO:0007669"/>
    <property type="project" value="UniProtKB-SubCell"/>
</dbReference>
<feature type="transmembrane region" description="Helical" evidence="7">
    <location>
        <begin position="140"/>
        <end position="158"/>
    </location>
</feature>
<evidence type="ECO:0000256" key="3">
    <source>
        <dbReference type="ARBA" id="ARBA00022475"/>
    </source>
</evidence>
<dbReference type="Proteomes" id="UP000176901">
    <property type="component" value="Unassembled WGS sequence"/>
</dbReference>
<dbReference type="PANTHER" id="PTHR30487">
    <property type="entry name" value="TYPE 4 PREPILIN-LIKE PROTEINS LEADER PEPTIDE-PROCESSING ENZYME"/>
    <property type="match status" value="1"/>
</dbReference>
<sequence>MVAFMVFVFGLAVGSFLNAFIYRLELREGLVLTKGKHKPSVMQGRSFCPHCGHTLAWHDLIPLVSFLLLRGRCRYCKLPISWQYPLVEIATALLFVAVFSLVVENLVKLSFPQMFQIGYLWAIAALLIVIFVYDLKHYLIPDKLLFPAIGLALLWRGFEQFGFEISDLFWIWDLGLWISLPFVQAVLAGFGASAFFFAIYVLSNGRAMGFGDVKLAFLLGLFLGWPSILAALFFAFCLGAVVGLILIALKKKGPKSEVPFAPFLIAGTAIAFFFGSSIIDWYLGLFLV</sequence>
<feature type="transmembrane region" description="Helical" evidence="7">
    <location>
        <begin position="260"/>
        <end position="283"/>
    </location>
</feature>
<reference evidence="10 11" key="1">
    <citation type="journal article" date="2016" name="Nat. Commun.">
        <title>Thousands of microbial genomes shed light on interconnected biogeochemical processes in an aquifer system.</title>
        <authorList>
            <person name="Anantharaman K."/>
            <person name="Brown C.T."/>
            <person name="Hug L.A."/>
            <person name="Sharon I."/>
            <person name="Castelle C.J."/>
            <person name="Probst A.J."/>
            <person name="Thomas B.C."/>
            <person name="Singh A."/>
            <person name="Wilkins M.J."/>
            <person name="Karaoz U."/>
            <person name="Brodie E.L."/>
            <person name="Williams K.H."/>
            <person name="Hubbard S.S."/>
            <person name="Banfield J.F."/>
        </authorList>
    </citation>
    <scope>NUCLEOTIDE SEQUENCE [LARGE SCALE GENOMIC DNA]</scope>
</reference>
<keyword evidence="5 7" id="KW-1133">Transmembrane helix</keyword>
<evidence type="ECO:0000259" key="9">
    <source>
        <dbReference type="Pfam" id="PF06750"/>
    </source>
</evidence>
<evidence type="ECO:0000313" key="11">
    <source>
        <dbReference type="Proteomes" id="UP000176901"/>
    </source>
</evidence>
<dbReference type="Pfam" id="PF06750">
    <property type="entry name" value="A24_N_bact"/>
    <property type="match status" value="1"/>
</dbReference>
<dbReference type="InterPro" id="IPR000045">
    <property type="entry name" value="Prepilin_IV_endopep_pep"/>
</dbReference>
<gene>
    <name evidence="10" type="ORF">A3C82_00690</name>
</gene>
<feature type="transmembrane region" description="Helical" evidence="7">
    <location>
        <begin position="215"/>
        <end position="248"/>
    </location>
</feature>
<protein>
    <recommendedName>
        <fullName evidence="12">Prepilin peptidase</fullName>
    </recommendedName>
</protein>
<keyword evidence="6 7" id="KW-0472">Membrane</keyword>
<evidence type="ECO:0000256" key="2">
    <source>
        <dbReference type="ARBA" id="ARBA00005801"/>
    </source>
</evidence>
<comment type="subcellular location">
    <subcellularLocation>
        <location evidence="1">Cell membrane</location>
        <topology evidence="1">Multi-pass membrane protein</topology>
    </subcellularLocation>
</comment>
<evidence type="ECO:0000313" key="10">
    <source>
        <dbReference type="EMBL" id="OHA66769.1"/>
    </source>
</evidence>
<dbReference type="PANTHER" id="PTHR30487:SF0">
    <property type="entry name" value="PREPILIN LEADER PEPTIDASE_N-METHYLTRANSFERASE-RELATED"/>
    <property type="match status" value="1"/>
</dbReference>